<accession>A0ABP6GGW6</accession>
<dbReference type="InterPro" id="IPR046672">
    <property type="entry name" value="DUF6542"/>
</dbReference>
<feature type="transmembrane region" description="Helical" evidence="2">
    <location>
        <begin position="111"/>
        <end position="130"/>
    </location>
</feature>
<feature type="transmembrane region" description="Helical" evidence="2">
    <location>
        <begin position="59"/>
        <end position="79"/>
    </location>
</feature>
<feature type="transmembrane region" description="Helical" evidence="2">
    <location>
        <begin position="85"/>
        <end position="104"/>
    </location>
</feature>
<sequence>MTTRTHKKPRKPRKGPADEGDAVAEKDESGGSGDHEGGAARTEEDVQRRRQGRRQKKKAAPLSLTARGGIAAVFVLSLLGALVDVSVLPGLVFVAACVLAAVFTKPADLPSLVVAPPLVGFLATLTAEVAGGLSDGSVLRSLLIAVPLELGARAPWLVAGTVLTAVVAWRRGVLEAWREISLKASGFRLTQERQTEEDPVRWDE</sequence>
<dbReference type="RefSeq" id="WP_344449893.1">
    <property type="nucleotide sequence ID" value="NZ_BAAATZ010000006.1"/>
</dbReference>
<feature type="compositionally biased region" description="Basic and acidic residues" evidence="1">
    <location>
        <begin position="23"/>
        <end position="48"/>
    </location>
</feature>
<feature type="transmembrane region" description="Helical" evidence="2">
    <location>
        <begin position="150"/>
        <end position="169"/>
    </location>
</feature>
<evidence type="ECO:0000313" key="5">
    <source>
        <dbReference type="Proteomes" id="UP001501842"/>
    </source>
</evidence>
<dbReference type="Proteomes" id="UP001501842">
    <property type="component" value="Unassembled WGS sequence"/>
</dbReference>
<keyword evidence="2" id="KW-0812">Transmembrane</keyword>
<organism evidence="4 5">
    <name type="scientific">Actinocorallia aurantiaca</name>
    <dbReference type="NCBI Taxonomy" id="46204"/>
    <lineage>
        <taxon>Bacteria</taxon>
        <taxon>Bacillati</taxon>
        <taxon>Actinomycetota</taxon>
        <taxon>Actinomycetes</taxon>
        <taxon>Streptosporangiales</taxon>
        <taxon>Thermomonosporaceae</taxon>
        <taxon>Actinocorallia</taxon>
    </lineage>
</organism>
<comment type="caution">
    <text evidence="4">The sequence shown here is derived from an EMBL/GenBank/DDBJ whole genome shotgun (WGS) entry which is preliminary data.</text>
</comment>
<evidence type="ECO:0000259" key="3">
    <source>
        <dbReference type="Pfam" id="PF20177"/>
    </source>
</evidence>
<gene>
    <name evidence="4" type="ORF">GCM10010439_19050</name>
</gene>
<evidence type="ECO:0000256" key="1">
    <source>
        <dbReference type="SAM" id="MobiDB-lite"/>
    </source>
</evidence>
<dbReference type="EMBL" id="BAAATZ010000006">
    <property type="protein sequence ID" value="GAA2723526.1"/>
    <property type="molecule type" value="Genomic_DNA"/>
</dbReference>
<evidence type="ECO:0000313" key="4">
    <source>
        <dbReference type="EMBL" id="GAA2723526.1"/>
    </source>
</evidence>
<feature type="compositionally biased region" description="Basic residues" evidence="1">
    <location>
        <begin position="49"/>
        <end position="59"/>
    </location>
</feature>
<name>A0ABP6GGW6_9ACTN</name>
<keyword evidence="2" id="KW-1133">Transmembrane helix</keyword>
<dbReference type="Pfam" id="PF20177">
    <property type="entry name" value="DUF6542"/>
    <property type="match status" value="1"/>
</dbReference>
<feature type="region of interest" description="Disordered" evidence="1">
    <location>
        <begin position="1"/>
        <end position="60"/>
    </location>
</feature>
<proteinExistence type="predicted"/>
<feature type="compositionally biased region" description="Basic residues" evidence="1">
    <location>
        <begin position="1"/>
        <end position="14"/>
    </location>
</feature>
<keyword evidence="5" id="KW-1185">Reference proteome</keyword>
<evidence type="ECO:0000256" key="2">
    <source>
        <dbReference type="SAM" id="Phobius"/>
    </source>
</evidence>
<protein>
    <recommendedName>
        <fullName evidence="3">DUF6542 domain-containing protein</fullName>
    </recommendedName>
</protein>
<reference evidence="5" key="1">
    <citation type="journal article" date="2019" name="Int. J. Syst. Evol. Microbiol.">
        <title>The Global Catalogue of Microorganisms (GCM) 10K type strain sequencing project: providing services to taxonomists for standard genome sequencing and annotation.</title>
        <authorList>
            <consortium name="The Broad Institute Genomics Platform"/>
            <consortium name="The Broad Institute Genome Sequencing Center for Infectious Disease"/>
            <person name="Wu L."/>
            <person name="Ma J."/>
        </authorList>
    </citation>
    <scope>NUCLEOTIDE SEQUENCE [LARGE SCALE GENOMIC DNA]</scope>
    <source>
        <strain evidence="5">JCM 8201</strain>
    </source>
</reference>
<keyword evidence="2" id="KW-0472">Membrane</keyword>
<feature type="domain" description="DUF6542" evidence="3">
    <location>
        <begin position="64"/>
        <end position="174"/>
    </location>
</feature>